<dbReference type="EMBL" id="LLXJ01000736">
    <property type="protein sequence ID" value="PKC06613.1"/>
    <property type="molecule type" value="Genomic_DNA"/>
</dbReference>
<dbReference type="Proteomes" id="UP000232722">
    <property type="component" value="Unassembled WGS sequence"/>
</dbReference>
<gene>
    <name evidence="2" type="ORF">RhiirA5_377703</name>
</gene>
<evidence type="ECO:0000313" key="3">
    <source>
        <dbReference type="Proteomes" id="UP000232722"/>
    </source>
</evidence>
<protein>
    <submittedName>
        <fullName evidence="2">Uncharacterized protein</fullName>
    </submittedName>
</protein>
<dbReference type="AlphaFoldDB" id="A0A2I1EGV1"/>
<evidence type="ECO:0000313" key="2">
    <source>
        <dbReference type="EMBL" id="PKC06613.1"/>
    </source>
</evidence>
<evidence type="ECO:0000256" key="1">
    <source>
        <dbReference type="SAM" id="MobiDB-lite"/>
    </source>
</evidence>
<dbReference type="OrthoDB" id="10599414at2759"/>
<accession>A0A2I1EGV1</accession>
<organism evidence="2 3">
    <name type="scientific">Rhizophagus irregularis</name>
    <dbReference type="NCBI Taxonomy" id="588596"/>
    <lineage>
        <taxon>Eukaryota</taxon>
        <taxon>Fungi</taxon>
        <taxon>Fungi incertae sedis</taxon>
        <taxon>Mucoromycota</taxon>
        <taxon>Glomeromycotina</taxon>
        <taxon>Glomeromycetes</taxon>
        <taxon>Glomerales</taxon>
        <taxon>Glomeraceae</taxon>
        <taxon>Rhizophagus</taxon>
    </lineage>
</organism>
<proteinExistence type="predicted"/>
<reference evidence="2 3" key="1">
    <citation type="submission" date="2016-04" db="EMBL/GenBank/DDBJ databases">
        <title>Genome analyses suggest a sexual origin of heterokaryosis in a supposedly ancient asexual fungus.</title>
        <authorList>
            <person name="Ropars J."/>
            <person name="Sedzielewska K."/>
            <person name="Noel J."/>
            <person name="Charron P."/>
            <person name="Farinelli L."/>
            <person name="Marton T."/>
            <person name="Kruger M."/>
            <person name="Pelin A."/>
            <person name="Brachmann A."/>
            <person name="Corradi N."/>
        </authorList>
    </citation>
    <scope>NUCLEOTIDE SEQUENCE [LARGE SCALE GENOMIC DNA]</scope>
    <source>
        <strain evidence="2 3">A5</strain>
    </source>
</reference>
<sequence length="124" mass="13763">MKCQLVNLAKKQYCNGSESAVIPDRVSPSESGRGNGKGRGRCVRFASKVSMSKKKSTNKYNQESYVRQEKQPSQPLAAPVPDVPEPEPKQTIALRKYLESLCLNEQVLSRVVTGAHFCIWHGIS</sequence>
<name>A0A2I1EGV1_9GLOM</name>
<feature type="region of interest" description="Disordered" evidence="1">
    <location>
        <begin position="20"/>
        <end position="87"/>
    </location>
</feature>
<reference evidence="2 3" key="2">
    <citation type="submission" date="2017-09" db="EMBL/GenBank/DDBJ databases">
        <title>Extensive intraspecific genome diversity in a model arbuscular mycorrhizal fungus.</title>
        <authorList>
            <person name="Chen E.C."/>
            <person name="Morin E."/>
            <person name="Beaudet D."/>
            <person name="Noel J."/>
            <person name="Ndikumana S."/>
            <person name="Charron P."/>
            <person name="St-Onge C."/>
            <person name="Giorgi J."/>
            <person name="Grigoriev I.V."/>
            <person name="Roux C."/>
            <person name="Martin F.M."/>
            <person name="Corradi N."/>
        </authorList>
    </citation>
    <scope>NUCLEOTIDE SEQUENCE [LARGE SCALE GENOMIC DNA]</scope>
    <source>
        <strain evidence="2 3">A5</strain>
    </source>
</reference>
<comment type="caution">
    <text evidence="2">The sequence shown here is derived from an EMBL/GenBank/DDBJ whole genome shotgun (WGS) entry which is preliminary data.</text>
</comment>